<dbReference type="Proteomes" id="UP000282832">
    <property type="component" value="Unassembled WGS sequence"/>
</dbReference>
<evidence type="ECO:0000313" key="11">
    <source>
        <dbReference type="EMBL" id="RVU24928.1"/>
    </source>
</evidence>
<dbReference type="AlphaFoldDB" id="A0A437PRN5"/>
<name>A0A437PRN5_9BACT</name>
<dbReference type="PANTHER" id="PTHR30390:SF7">
    <property type="entry name" value="PHOSPHOHEPTOSE ISOMERASE"/>
    <property type="match status" value="1"/>
</dbReference>
<organism evidence="11 12">
    <name type="scientific">Sandaracinomonas limnophila</name>
    <dbReference type="NCBI Taxonomy" id="1862386"/>
    <lineage>
        <taxon>Bacteria</taxon>
        <taxon>Pseudomonadati</taxon>
        <taxon>Bacteroidota</taxon>
        <taxon>Cytophagia</taxon>
        <taxon>Cytophagales</taxon>
        <taxon>Flectobacillaceae</taxon>
        <taxon>Sandaracinomonas</taxon>
    </lineage>
</organism>
<dbReference type="NCBIfam" id="NF001628">
    <property type="entry name" value="PRK00414.1"/>
    <property type="match status" value="1"/>
</dbReference>
<comment type="pathway">
    <text evidence="9">Carbohydrate biosynthesis; D-glycero-D-manno-heptose 7-phosphate biosynthesis; D-glycero-alpha-D-manno-heptose 7-phosphate and D-glycero-beta-D-manno-heptose 7-phosphate from sedoheptulose 7-phosphate: step 1/1.</text>
</comment>
<dbReference type="NCBIfam" id="TIGR00441">
    <property type="entry name" value="gmhA"/>
    <property type="match status" value="1"/>
</dbReference>
<gene>
    <name evidence="9" type="primary">gmhA</name>
    <name evidence="11" type="ORF">EOJ36_07945</name>
</gene>
<keyword evidence="7 9" id="KW-0413">Isomerase</keyword>
<feature type="binding site" evidence="9">
    <location>
        <position position="176"/>
    </location>
    <ligand>
        <name>Zn(2+)</name>
        <dbReference type="ChEBI" id="CHEBI:29105"/>
    </ligand>
</feature>
<dbReference type="GO" id="GO:0008270">
    <property type="term" value="F:zinc ion binding"/>
    <property type="evidence" value="ECO:0007669"/>
    <property type="project" value="UniProtKB-UniRule"/>
</dbReference>
<dbReference type="InterPro" id="IPR046348">
    <property type="entry name" value="SIS_dom_sf"/>
</dbReference>
<dbReference type="InterPro" id="IPR035461">
    <property type="entry name" value="GmhA/DiaA"/>
</dbReference>
<keyword evidence="6 9" id="KW-0862">Zinc</keyword>
<keyword evidence="8 9" id="KW-0119">Carbohydrate metabolism</keyword>
<comment type="catalytic activity">
    <reaction evidence="1 9">
        <text>2 D-sedoheptulose 7-phosphate = D-glycero-alpha-D-manno-heptose 7-phosphate + D-glycero-beta-D-manno-heptose 7-phosphate</text>
        <dbReference type="Rhea" id="RHEA:27489"/>
        <dbReference type="ChEBI" id="CHEBI:57483"/>
        <dbReference type="ChEBI" id="CHEBI:60203"/>
        <dbReference type="ChEBI" id="CHEBI:60204"/>
        <dbReference type="EC" id="5.3.1.28"/>
    </reaction>
</comment>
<dbReference type="Gene3D" id="3.40.50.10490">
    <property type="entry name" value="Glucose-6-phosphate isomerase like protein, domain 1"/>
    <property type="match status" value="1"/>
</dbReference>
<dbReference type="HAMAP" id="MF_00067">
    <property type="entry name" value="GmhA"/>
    <property type="match status" value="1"/>
</dbReference>
<comment type="cofactor">
    <cofactor evidence="9">
        <name>Zn(2+)</name>
        <dbReference type="ChEBI" id="CHEBI:29105"/>
    </cofactor>
    <text evidence="9">Binds 1 zinc ion per subunit.</text>
</comment>
<dbReference type="CDD" id="cd05006">
    <property type="entry name" value="SIS_GmhA"/>
    <property type="match status" value="1"/>
</dbReference>
<comment type="caution">
    <text evidence="11">The sequence shown here is derived from an EMBL/GenBank/DDBJ whole genome shotgun (WGS) entry which is preliminary data.</text>
</comment>
<evidence type="ECO:0000313" key="12">
    <source>
        <dbReference type="Proteomes" id="UP000282832"/>
    </source>
</evidence>
<feature type="binding site" evidence="9">
    <location>
        <position position="68"/>
    </location>
    <ligand>
        <name>substrate</name>
    </ligand>
</feature>
<dbReference type="PROSITE" id="PS51464">
    <property type="entry name" value="SIS"/>
    <property type="match status" value="1"/>
</dbReference>
<dbReference type="GO" id="GO:0008968">
    <property type="term" value="F:D-sedoheptulose 7-phosphate isomerase activity"/>
    <property type="evidence" value="ECO:0007669"/>
    <property type="project" value="UniProtKB-UniRule"/>
</dbReference>
<feature type="binding site" evidence="9">
    <location>
        <begin position="55"/>
        <end position="57"/>
    </location>
    <ligand>
        <name>substrate</name>
    </ligand>
</feature>
<keyword evidence="4 9" id="KW-0963">Cytoplasm</keyword>
<feature type="binding site" evidence="9">
    <location>
        <position position="176"/>
    </location>
    <ligand>
        <name>substrate</name>
    </ligand>
</feature>
<comment type="miscellaneous">
    <text evidence="9">The reaction produces a racemic mixture of D-glycero-alpha-D-manno-heptose 7-phosphate and D-glycero-beta-D-manno-heptose 7-phosphate.</text>
</comment>
<evidence type="ECO:0000256" key="5">
    <source>
        <dbReference type="ARBA" id="ARBA00022723"/>
    </source>
</evidence>
<dbReference type="GO" id="GO:0005975">
    <property type="term" value="P:carbohydrate metabolic process"/>
    <property type="evidence" value="ECO:0007669"/>
    <property type="project" value="UniProtKB-UniRule"/>
</dbReference>
<feature type="domain" description="SIS" evidence="10">
    <location>
        <begin position="40"/>
        <end position="196"/>
    </location>
</feature>
<feature type="binding site" evidence="9">
    <location>
        <position position="64"/>
    </location>
    <ligand>
        <name>Zn(2+)</name>
        <dbReference type="ChEBI" id="CHEBI:29105"/>
    </ligand>
</feature>
<evidence type="ECO:0000256" key="1">
    <source>
        <dbReference type="ARBA" id="ARBA00000348"/>
    </source>
</evidence>
<dbReference type="InterPro" id="IPR001347">
    <property type="entry name" value="SIS_dom"/>
</dbReference>
<reference evidence="11 12" key="1">
    <citation type="submission" date="2019-01" db="EMBL/GenBank/DDBJ databases">
        <authorList>
            <person name="Chen W.-M."/>
        </authorList>
    </citation>
    <scope>NUCLEOTIDE SEQUENCE [LARGE SCALE GENOMIC DNA]</scope>
    <source>
        <strain evidence="11 12">FSY-15</strain>
    </source>
</reference>
<dbReference type="OrthoDB" id="9781311at2"/>
<dbReference type="EMBL" id="SACY01000003">
    <property type="protein sequence ID" value="RVU24928.1"/>
    <property type="molecule type" value="Genomic_DNA"/>
</dbReference>
<evidence type="ECO:0000256" key="9">
    <source>
        <dbReference type="HAMAP-Rule" id="MF_00067"/>
    </source>
</evidence>
<dbReference type="Pfam" id="PF13580">
    <property type="entry name" value="SIS_2"/>
    <property type="match status" value="1"/>
</dbReference>
<comment type="function">
    <text evidence="9">Catalyzes the isomerization of sedoheptulose 7-phosphate in D-glycero-D-manno-heptose 7-phosphate.</text>
</comment>
<evidence type="ECO:0000256" key="4">
    <source>
        <dbReference type="ARBA" id="ARBA00022490"/>
    </source>
</evidence>
<dbReference type="EC" id="5.3.1.28" evidence="9"/>
<feature type="binding site" evidence="9">
    <location>
        <begin position="122"/>
        <end position="124"/>
    </location>
    <ligand>
        <name>substrate</name>
    </ligand>
</feature>
<feature type="binding site" evidence="9">
    <location>
        <begin position="96"/>
        <end position="97"/>
    </location>
    <ligand>
        <name>substrate</name>
    </ligand>
</feature>
<protein>
    <recommendedName>
        <fullName evidence="9">Phosphoheptose isomerase</fullName>
        <ecNumber evidence="9">5.3.1.28</ecNumber>
    </recommendedName>
    <alternativeName>
        <fullName evidence="9">Sedoheptulose 7-phosphate isomerase</fullName>
    </alternativeName>
</protein>
<feature type="binding site" evidence="9">
    <location>
        <position position="184"/>
    </location>
    <ligand>
        <name>Zn(2+)</name>
        <dbReference type="ChEBI" id="CHEBI:29105"/>
    </ligand>
</feature>
<accession>A0A437PRN5</accession>
<dbReference type="UniPathway" id="UPA00041">
    <property type="reaction ID" value="UER00436"/>
</dbReference>
<feature type="binding site" evidence="9">
    <location>
        <position position="68"/>
    </location>
    <ligand>
        <name>Zn(2+)</name>
        <dbReference type="ChEBI" id="CHEBI:29105"/>
    </ligand>
</feature>
<keyword evidence="5 9" id="KW-0479">Metal-binding</keyword>
<dbReference type="GO" id="GO:0005737">
    <property type="term" value="C:cytoplasm"/>
    <property type="evidence" value="ECO:0007669"/>
    <property type="project" value="UniProtKB-SubCell"/>
</dbReference>
<dbReference type="GO" id="GO:0097367">
    <property type="term" value="F:carbohydrate derivative binding"/>
    <property type="evidence" value="ECO:0007669"/>
    <property type="project" value="InterPro"/>
</dbReference>
<dbReference type="GO" id="GO:2001061">
    <property type="term" value="P:D-glycero-D-manno-heptose 7-phosphate biosynthetic process"/>
    <property type="evidence" value="ECO:0007669"/>
    <property type="project" value="UniProtKB-UniPathway"/>
</dbReference>
<evidence type="ECO:0000256" key="6">
    <source>
        <dbReference type="ARBA" id="ARBA00022833"/>
    </source>
</evidence>
<comment type="subcellular location">
    <subcellularLocation>
        <location evidence="2 9">Cytoplasm</location>
    </subcellularLocation>
</comment>
<dbReference type="SUPFAM" id="SSF53697">
    <property type="entry name" value="SIS domain"/>
    <property type="match status" value="1"/>
</dbReference>
<evidence type="ECO:0000256" key="7">
    <source>
        <dbReference type="ARBA" id="ARBA00023235"/>
    </source>
</evidence>
<proteinExistence type="inferred from homology"/>
<evidence type="ECO:0000259" key="10">
    <source>
        <dbReference type="PROSITE" id="PS51464"/>
    </source>
</evidence>
<evidence type="ECO:0000256" key="8">
    <source>
        <dbReference type="ARBA" id="ARBA00023277"/>
    </source>
</evidence>
<evidence type="ECO:0000256" key="2">
    <source>
        <dbReference type="ARBA" id="ARBA00004496"/>
    </source>
</evidence>
<dbReference type="InterPro" id="IPR050099">
    <property type="entry name" value="SIS_GmhA/DiaA_subfam"/>
</dbReference>
<dbReference type="InterPro" id="IPR004515">
    <property type="entry name" value="Phosphoheptose_Isoase"/>
</dbReference>
<comment type="similarity">
    <text evidence="3 9">Belongs to the SIS family. GmhA subfamily.</text>
</comment>
<keyword evidence="12" id="KW-1185">Reference proteome</keyword>
<feature type="binding site" evidence="9">
    <location>
        <position position="127"/>
    </location>
    <ligand>
        <name>substrate</name>
    </ligand>
</feature>
<sequence length="196" mass="21209">MMENISKEILSSLQESQKVLTDFIANPTNLAQIQTAADVFVKALSAGNKIITCGNGGSHCDAMHFAEELSGRYRENRKALAAIAISDPSHISCVSNDFGYDFVFSRFIEGLGQKGDVLLGISTSGNSANIIKALEAAQAKGMEVVLLTGKDGGNLAKYANVTEIRVEHFGYADRIQEIHIKVIHILILLIEKQMGL</sequence>
<evidence type="ECO:0000256" key="3">
    <source>
        <dbReference type="ARBA" id="ARBA00009894"/>
    </source>
</evidence>
<dbReference type="PANTHER" id="PTHR30390">
    <property type="entry name" value="SEDOHEPTULOSE 7-PHOSPHATE ISOMERASE / DNAA INITIATOR-ASSOCIATING FACTOR FOR REPLICATION INITIATION"/>
    <property type="match status" value="1"/>
</dbReference>